<dbReference type="AlphaFoldDB" id="A0A7J6LIR5"/>
<name>A0A7J6LIR5_PEROL</name>
<protein>
    <submittedName>
        <fullName evidence="1">Uncharacterized protein</fullName>
    </submittedName>
</protein>
<accession>A0A7J6LIR5</accession>
<evidence type="ECO:0000313" key="2">
    <source>
        <dbReference type="Proteomes" id="UP000572268"/>
    </source>
</evidence>
<proteinExistence type="predicted"/>
<comment type="caution">
    <text evidence="1">The sequence shown here is derived from an EMBL/GenBank/DDBJ whole genome shotgun (WGS) entry which is preliminary data.</text>
</comment>
<gene>
    <name evidence="1" type="ORF">FOL46_006823</name>
</gene>
<sequence>MIASMDSVLDDKVAHAIRESINEFGVFSVLADETTAYGESVLSIYVRYLVVCEDSSPRAVVATEELLHVEVISDTKAVTIYHAIDKAVEDRQLDKGAVYSVSFDGASCMASAKDGVYGLIRSRWGEKIRFIHCRSHRLQLVARSVAKAAHPLVQQCMDYTQQLYTTFSRSNRKSNILKASSTKLRARGDRYKGLLEGAPTRWLSTSNAIDRVLVILPIVIDALSAICGCRDFPAEERRKCRGIGKFFCKSYNIKLLIILRDILGAMARLSECFQSVGLAYVTAVEKTSDLLKFLEALNHSDSLDEAVCKDSAEIERQLAELDVDEFRSLPRSSHVQDSLFDVMSPFI</sequence>
<evidence type="ECO:0000313" key="1">
    <source>
        <dbReference type="EMBL" id="KAF4658781.1"/>
    </source>
</evidence>
<organism evidence="1 2">
    <name type="scientific">Perkinsus olseni</name>
    <name type="common">Perkinsus atlanticus</name>
    <dbReference type="NCBI Taxonomy" id="32597"/>
    <lineage>
        <taxon>Eukaryota</taxon>
        <taxon>Sar</taxon>
        <taxon>Alveolata</taxon>
        <taxon>Perkinsozoa</taxon>
        <taxon>Perkinsea</taxon>
        <taxon>Perkinsida</taxon>
        <taxon>Perkinsidae</taxon>
        <taxon>Perkinsus</taxon>
    </lineage>
</organism>
<dbReference type="EMBL" id="JABANN010000459">
    <property type="protein sequence ID" value="KAF4658781.1"/>
    <property type="molecule type" value="Genomic_DNA"/>
</dbReference>
<dbReference type="PANTHER" id="PTHR46880">
    <property type="entry name" value="RAS-ASSOCIATING DOMAIN-CONTAINING PROTEIN"/>
    <property type="match status" value="1"/>
</dbReference>
<dbReference type="PANTHER" id="PTHR46880:SF5">
    <property type="entry name" value="DUF4371 DOMAIN-CONTAINING PROTEIN"/>
    <property type="match status" value="1"/>
</dbReference>
<dbReference type="Proteomes" id="UP000572268">
    <property type="component" value="Unassembled WGS sequence"/>
</dbReference>
<dbReference type="InterPro" id="IPR012337">
    <property type="entry name" value="RNaseH-like_sf"/>
</dbReference>
<dbReference type="SUPFAM" id="SSF53098">
    <property type="entry name" value="Ribonuclease H-like"/>
    <property type="match status" value="1"/>
</dbReference>
<reference evidence="1 2" key="1">
    <citation type="submission" date="2020-04" db="EMBL/GenBank/DDBJ databases">
        <title>Perkinsus olseni comparative genomics.</title>
        <authorList>
            <person name="Bogema D.R."/>
        </authorList>
    </citation>
    <scope>NUCLEOTIDE SEQUENCE [LARGE SCALE GENOMIC DNA]</scope>
    <source>
        <strain evidence="1">ATCC PRA-31</strain>
    </source>
</reference>